<feature type="region of interest" description="Disordered" evidence="1">
    <location>
        <begin position="165"/>
        <end position="273"/>
    </location>
</feature>
<proteinExistence type="predicted"/>
<feature type="region of interest" description="Disordered" evidence="1">
    <location>
        <begin position="1"/>
        <end position="20"/>
    </location>
</feature>
<feature type="compositionally biased region" description="Polar residues" evidence="1">
    <location>
        <begin position="165"/>
        <end position="192"/>
    </location>
</feature>
<protein>
    <submittedName>
        <fullName evidence="2">Uncharacterized protein</fullName>
    </submittedName>
</protein>
<feature type="compositionally biased region" description="Basic and acidic residues" evidence="1">
    <location>
        <begin position="194"/>
        <end position="205"/>
    </location>
</feature>
<sequence length="678" mass="76320">MSDHGSPPNEDAQWSMNSLVKEDSAASLDVTMSDQFTFDRDTLPNQYDFPDFESDTFPALDLQNIEMPKADCNWAFAPLPCMMSTGDMQEFSGNGMGNVYGSGFYNPPPYQQHQMLNQQPISNGQVHLRGGDFVPNIIPVDSPLMLPTSADYAQDTGLGMQYPSLSTGLTVPSTPQQSPKMDTSFLTSNVSEDTGCKDVADESPDRVSTPELASPSLNDENKFPESRYVPILPKSGTPSALEQSNSQPQTRKTTSNLKHTRAKDPPRRITTKNPQYQRNTKYTQPCYPSQDWDCFEYTEDGELDPARLYTASEMNTFLFSHPLGTNLAIRIQRNPPRSRPRFPTNHSHRCRFADCPFYPNNTINQGHWAVSFDELTTSHADHDPYIVAGYAHLWCLERFTDFPKICTELNIRPDTRRMPKEHRGKNPMSLGTKAEEACVAKFIQACRNGNVPESYPRFDVPDRPYEGTLTNRLACVKLRKEPRAVDGQRTARMKLAEYEGSNLRTHLGDLRKEVELRGMSRSHRNQNRLIVNVKHKRAFRGEDFRAHELENEGEEGEGYEGEDASEDEEDSETFGAPALKTVGEMSTTARLRGVAIRETKAAMPAQSQGKKRGADEAGDDESQGKKAKPTQDECEESDEEALKLEQQKIELELKLLALKRKERAAKRAKGNVGDERKR</sequence>
<feature type="region of interest" description="Disordered" evidence="1">
    <location>
        <begin position="543"/>
        <end position="641"/>
    </location>
</feature>
<feature type="compositionally biased region" description="Acidic residues" evidence="1">
    <location>
        <begin position="551"/>
        <end position="572"/>
    </location>
</feature>
<dbReference type="Proteomes" id="UP001590950">
    <property type="component" value="Unassembled WGS sequence"/>
</dbReference>
<evidence type="ECO:0000313" key="3">
    <source>
        <dbReference type="Proteomes" id="UP001590950"/>
    </source>
</evidence>
<evidence type="ECO:0000313" key="2">
    <source>
        <dbReference type="EMBL" id="KAL2038612.1"/>
    </source>
</evidence>
<keyword evidence="3" id="KW-1185">Reference proteome</keyword>
<comment type="caution">
    <text evidence="2">The sequence shown here is derived from an EMBL/GenBank/DDBJ whole genome shotgun (WGS) entry which is preliminary data.</text>
</comment>
<dbReference type="EMBL" id="JBEFKJ010000031">
    <property type="protein sequence ID" value="KAL2038612.1"/>
    <property type="molecule type" value="Genomic_DNA"/>
</dbReference>
<gene>
    <name evidence="2" type="ORF">N7G274_008660</name>
</gene>
<evidence type="ECO:0000256" key="1">
    <source>
        <dbReference type="SAM" id="MobiDB-lite"/>
    </source>
</evidence>
<reference evidence="2 3" key="1">
    <citation type="submission" date="2024-09" db="EMBL/GenBank/DDBJ databases">
        <title>Rethinking Asexuality: The Enigmatic Case of Functional Sexual Genes in Lepraria (Stereocaulaceae).</title>
        <authorList>
            <person name="Doellman M."/>
            <person name="Sun Y."/>
            <person name="Barcenas-Pena A."/>
            <person name="Lumbsch H.T."/>
            <person name="Grewe F."/>
        </authorList>
    </citation>
    <scope>NUCLEOTIDE SEQUENCE [LARGE SCALE GENOMIC DNA]</scope>
    <source>
        <strain evidence="2 3">Mercado 3170</strain>
    </source>
</reference>
<organism evidence="2 3">
    <name type="scientific">Stereocaulon virgatum</name>
    <dbReference type="NCBI Taxonomy" id="373712"/>
    <lineage>
        <taxon>Eukaryota</taxon>
        <taxon>Fungi</taxon>
        <taxon>Dikarya</taxon>
        <taxon>Ascomycota</taxon>
        <taxon>Pezizomycotina</taxon>
        <taxon>Lecanoromycetes</taxon>
        <taxon>OSLEUM clade</taxon>
        <taxon>Lecanoromycetidae</taxon>
        <taxon>Lecanorales</taxon>
        <taxon>Lecanorineae</taxon>
        <taxon>Stereocaulaceae</taxon>
        <taxon>Stereocaulon</taxon>
    </lineage>
</organism>
<name>A0ABR4A2L3_9LECA</name>
<accession>A0ABR4A2L3</accession>
<feature type="compositionally biased region" description="Polar residues" evidence="1">
    <location>
        <begin position="236"/>
        <end position="257"/>
    </location>
</feature>